<reference evidence="1 2" key="1">
    <citation type="journal article" date="2017" name="Nat. Commun.">
        <title>In situ click chemistry generation of cyclooxygenase-2 inhibitors.</title>
        <authorList>
            <person name="Bhardwaj A."/>
            <person name="Kaur J."/>
            <person name="Wuest M."/>
            <person name="Wuest F."/>
        </authorList>
    </citation>
    <scope>NUCLEOTIDE SEQUENCE [LARGE SCALE GENOMIC DNA]</scope>
    <source>
        <strain evidence="1">S2_018_000_R2_106</strain>
    </source>
</reference>
<comment type="caution">
    <text evidence="1">The sequence shown here is derived from an EMBL/GenBank/DDBJ whole genome shotgun (WGS) entry which is preliminary data.</text>
</comment>
<evidence type="ECO:0000313" key="1">
    <source>
        <dbReference type="EMBL" id="TKW61616.1"/>
    </source>
</evidence>
<dbReference type="Proteomes" id="UP000320948">
    <property type="component" value="Unassembled WGS sequence"/>
</dbReference>
<dbReference type="AlphaFoldDB" id="A0A6N4R403"/>
<gene>
    <name evidence="1" type="ORF">DI628_03040</name>
</gene>
<name>A0A6N4R403_BLAVI</name>
<accession>A0A6N4R403</accession>
<evidence type="ECO:0000313" key="2">
    <source>
        <dbReference type="Proteomes" id="UP000320948"/>
    </source>
</evidence>
<proteinExistence type="predicted"/>
<dbReference type="EMBL" id="VAFM01000001">
    <property type="protein sequence ID" value="TKW61616.1"/>
    <property type="molecule type" value="Genomic_DNA"/>
</dbReference>
<protein>
    <recommendedName>
        <fullName evidence="3">Phage protein</fullName>
    </recommendedName>
</protein>
<sequence>MKRDLATAVVAFPKGLMSSARSPLSMPTTLGREIRNMLMSADGAGSKRNGVVALGAEIAGETITAVMSYMAASGLQILVSTNVGKIYRLNGTSWVQVWSGLDGNGVVRTVTFDGKLLLCNGINHVLAWDGTAWSEVSAFVTDAAAGLTYVSATQFTIMSTAEMYPVGRRVRATLASGEVVATISSVSVSGTTLTVTLGTAVLNNTLSAVAFEVKPPKVAVLVAAHDRLWGFGKGPVSAAMRGDVDRLRVYYTYGVNDYTAWPDPETGSIPSLNLADKAGVADELLAMSVKDGMTVFVGRNHLQIWTGTDPAADGDLAWSKSIPLGVVHGNAVLELPNDLLFVGRQGARTLSRTIQTEQLDVSDVGSELDPTITERIAYVLAHPEAYRRVVTMRHDGQGWFGLALDDVTLVWQIGSFGQGWVIFDGVFSGVTAAHSAPDGELYLAKGGQLYHYATDVWNDNGAPVTLLWWTPWVAPGNRKRWANKYTEVLVKRKADVPFLLRRYRDYDDANPQVMALVSPAEATYWDDTEWDEGLWDAGDIRLPMVRDHVVADTYAYALESSTANGPFTVFGLKLYGIAER</sequence>
<evidence type="ECO:0008006" key="3">
    <source>
        <dbReference type="Google" id="ProtNLM"/>
    </source>
</evidence>
<organism evidence="1 2">
    <name type="scientific">Blastochloris viridis</name>
    <name type="common">Rhodopseudomonas viridis</name>
    <dbReference type="NCBI Taxonomy" id="1079"/>
    <lineage>
        <taxon>Bacteria</taxon>
        <taxon>Pseudomonadati</taxon>
        <taxon>Pseudomonadota</taxon>
        <taxon>Alphaproteobacteria</taxon>
        <taxon>Hyphomicrobiales</taxon>
        <taxon>Blastochloridaceae</taxon>
        <taxon>Blastochloris</taxon>
    </lineage>
</organism>